<organism evidence="1 2">
    <name type="scientific">Dactylosporangium darangshiense</name>
    <dbReference type="NCBI Taxonomy" id="579108"/>
    <lineage>
        <taxon>Bacteria</taxon>
        <taxon>Bacillati</taxon>
        <taxon>Actinomycetota</taxon>
        <taxon>Actinomycetes</taxon>
        <taxon>Micromonosporales</taxon>
        <taxon>Micromonosporaceae</taxon>
        <taxon>Dactylosporangium</taxon>
    </lineage>
</organism>
<dbReference type="EMBL" id="BAABAT010000008">
    <property type="protein sequence ID" value="GAA4249601.1"/>
    <property type="molecule type" value="Genomic_DNA"/>
</dbReference>
<name>A0ABP8D8I6_9ACTN</name>
<evidence type="ECO:0000313" key="2">
    <source>
        <dbReference type="Proteomes" id="UP001500620"/>
    </source>
</evidence>
<dbReference type="Proteomes" id="UP001500620">
    <property type="component" value="Unassembled WGS sequence"/>
</dbReference>
<accession>A0ABP8D8I6</accession>
<reference evidence="2" key="1">
    <citation type="journal article" date="2019" name="Int. J. Syst. Evol. Microbiol.">
        <title>The Global Catalogue of Microorganisms (GCM) 10K type strain sequencing project: providing services to taxonomists for standard genome sequencing and annotation.</title>
        <authorList>
            <consortium name="The Broad Institute Genomics Platform"/>
            <consortium name="The Broad Institute Genome Sequencing Center for Infectious Disease"/>
            <person name="Wu L."/>
            <person name="Ma J."/>
        </authorList>
    </citation>
    <scope>NUCLEOTIDE SEQUENCE [LARGE SCALE GENOMIC DNA]</scope>
    <source>
        <strain evidence="2">JCM 17441</strain>
    </source>
</reference>
<evidence type="ECO:0000313" key="1">
    <source>
        <dbReference type="EMBL" id="GAA4249601.1"/>
    </source>
</evidence>
<comment type="caution">
    <text evidence="1">The sequence shown here is derived from an EMBL/GenBank/DDBJ whole genome shotgun (WGS) entry which is preliminary data.</text>
</comment>
<keyword evidence="2" id="KW-1185">Reference proteome</keyword>
<gene>
    <name evidence="1" type="ORF">GCM10022255_034350</name>
</gene>
<protein>
    <submittedName>
        <fullName evidence="1">Uncharacterized protein</fullName>
    </submittedName>
</protein>
<sequence length="65" mass="6743">MLNHRVVMRISSAEAAGAARLGAGSEGAKPVRRPGFRIFAAARAGARVSAPARFPHFVGVRVGAM</sequence>
<proteinExistence type="predicted"/>